<gene>
    <name evidence="4" type="ORF">KHB02_04100</name>
</gene>
<dbReference type="GO" id="GO:0016042">
    <property type="term" value="P:lipid catabolic process"/>
    <property type="evidence" value="ECO:0007669"/>
    <property type="project" value="UniProtKB-UniRule"/>
</dbReference>
<dbReference type="AlphaFoldDB" id="A0A942SVI3"/>
<dbReference type="SUPFAM" id="SSF52151">
    <property type="entry name" value="FabD/lysophospholipase-like"/>
    <property type="match status" value="1"/>
</dbReference>
<evidence type="ECO:0000313" key="4">
    <source>
        <dbReference type="EMBL" id="MBS4180573.1"/>
    </source>
</evidence>
<accession>A0A942SVI3</accession>
<feature type="active site" description="Proton acceptor" evidence="2">
    <location>
        <position position="185"/>
    </location>
</feature>
<keyword evidence="2" id="KW-0442">Lipid degradation</keyword>
<dbReference type="InterPro" id="IPR002641">
    <property type="entry name" value="PNPLA_dom"/>
</dbReference>
<organism evidence="4">
    <name type="scientific">Neobacillus citreus</name>
    <dbReference type="NCBI Taxonomy" id="2833578"/>
    <lineage>
        <taxon>Bacteria</taxon>
        <taxon>Bacillati</taxon>
        <taxon>Bacillota</taxon>
        <taxon>Bacilli</taxon>
        <taxon>Bacillales</taxon>
        <taxon>Bacillaceae</taxon>
        <taxon>Neobacillus</taxon>
    </lineage>
</organism>
<dbReference type="InterPro" id="IPR016035">
    <property type="entry name" value="Acyl_Trfase/lysoPLipase"/>
</dbReference>
<dbReference type="EMBL" id="JAGYPE010000001">
    <property type="protein sequence ID" value="MBS4180573.1"/>
    <property type="molecule type" value="Genomic_DNA"/>
</dbReference>
<evidence type="ECO:0000256" key="1">
    <source>
        <dbReference type="ARBA" id="ARBA00023098"/>
    </source>
</evidence>
<dbReference type="PROSITE" id="PS51635">
    <property type="entry name" value="PNPLA"/>
    <property type="match status" value="1"/>
</dbReference>
<comment type="caution">
    <text evidence="4">The sequence shown here is derived from an EMBL/GenBank/DDBJ whole genome shotgun (WGS) entry which is preliminary data.</text>
</comment>
<keyword evidence="1 2" id="KW-0443">Lipid metabolism</keyword>
<proteinExistence type="predicted"/>
<sequence length="341" mass="39500">MGYHFKNLVFEGGGVKGIAYVGALEVLNEKGILKDIQRVGGTSAGAIIALLVGLNFSTAEIKKILLEMNFRNFMDESWGLVLDTNRLIHQYGWYKGDYFRNWIANLVKEKTNNSEATFKDVNNLKQKNQFRDLYFVGTNLSTHFGEVFSFEHTPRMCIADAVRISMSIPLFFTAKTNSRGDVYVDGGVLDNYPIKLFDRMKYVEQYYNVPEYYEKHNNHLNQIGKNINPYVFNKETLGFRLDSAGEIAAFRDQSEPPRHEIENLFSYMWNLVETILEVQENQHLHSDDWQRTIYIDTLGVKTTDFDLDRQRKEALVKSGKEFALKYFEWYDGADKPPANRP</sequence>
<dbReference type="RefSeq" id="WP_213140541.1">
    <property type="nucleotide sequence ID" value="NZ_JAGYPE020000001.1"/>
</dbReference>
<reference evidence="4" key="1">
    <citation type="submission" date="2021-05" db="EMBL/GenBank/DDBJ databases">
        <title>Novel Bacillus species.</title>
        <authorList>
            <person name="Liu G."/>
        </authorList>
    </citation>
    <scope>NUCLEOTIDE SEQUENCE</scope>
    <source>
        <strain evidence="4">FJAT-50051</strain>
    </source>
</reference>
<feature type="active site" description="Nucleophile" evidence="2">
    <location>
        <position position="43"/>
    </location>
</feature>
<protein>
    <submittedName>
        <fullName evidence="4">Patatin-like phospholipase family protein</fullName>
    </submittedName>
</protein>
<feature type="short sequence motif" description="GXGXXG" evidence="2">
    <location>
        <begin position="12"/>
        <end position="17"/>
    </location>
</feature>
<name>A0A942SVI3_9BACI</name>
<evidence type="ECO:0000256" key="2">
    <source>
        <dbReference type="PROSITE-ProRule" id="PRU01161"/>
    </source>
</evidence>
<dbReference type="PANTHER" id="PTHR46394">
    <property type="entry name" value="ANNEXIN"/>
    <property type="match status" value="1"/>
</dbReference>
<dbReference type="InterPro" id="IPR052580">
    <property type="entry name" value="Lipid_Hydrolase"/>
</dbReference>
<dbReference type="Pfam" id="PF01734">
    <property type="entry name" value="Patatin"/>
    <property type="match status" value="1"/>
</dbReference>
<feature type="short sequence motif" description="GXSXG" evidence="2">
    <location>
        <begin position="41"/>
        <end position="45"/>
    </location>
</feature>
<dbReference type="Gene3D" id="3.40.1090.10">
    <property type="entry name" value="Cytosolic phospholipase A2 catalytic domain"/>
    <property type="match status" value="2"/>
</dbReference>
<dbReference type="CDD" id="cd07207">
    <property type="entry name" value="Pat_ExoU_VipD_like"/>
    <property type="match status" value="1"/>
</dbReference>
<keyword evidence="2" id="KW-0378">Hydrolase</keyword>
<evidence type="ECO:0000259" key="3">
    <source>
        <dbReference type="PROSITE" id="PS51635"/>
    </source>
</evidence>
<feature type="domain" description="PNPLA" evidence="3">
    <location>
        <begin position="8"/>
        <end position="198"/>
    </location>
</feature>
<dbReference type="GO" id="GO:0016787">
    <property type="term" value="F:hydrolase activity"/>
    <property type="evidence" value="ECO:0007669"/>
    <property type="project" value="UniProtKB-UniRule"/>
</dbReference>
<dbReference type="PANTHER" id="PTHR46394:SF1">
    <property type="entry name" value="PNPLA DOMAIN-CONTAINING PROTEIN"/>
    <property type="match status" value="1"/>
</dbReference>
<feature type="short sequence motif" description="DGA/G" evidence="2">
    <location>
        <begin position="185"/>
        <end position="187"/>
    </location>
</feature>